<gene>
    <name evidence="1" type="ORF">BJY01DRAFT_39604</name>
</gene>
<reference evidence="1 2" key="1">
    <citation type="submission" date="2024-07" db="EMBL/GenBank/DDBJ databases">
        <title>Section-level genome sequencing and comparative genomics of Aspergillus sections Usti and Cavernicolus.</title>
        <authorList>
            <consortium name="Lawrence Berkeley National Laboratory"/>
            <person name="Nybo J.L."/>
            <person name="Vesth T.C."/>
            <person name="Theobald S."/>
            <person name="Frisvad J.C."/>
            <person name="Larsen T.O."/>
            <person name="Kjaerboelling I."/>
            <person name="Rothschild-Mancinelli K."/>
            <person name="Lyhne E.K."/>
            <person name="Kogle M.E."/>
            <person name="Barry K."/>
            <person name="Clum A."/>
            <person name="Na H."/>
            <person name="Ledsgaard L."/>
            <person name="Lin J."/>
            <person name="Lipzen A."/>
            <person name="Kuo A."/>
            <person name="Riley R."/>
            <person name="Mondo S."/>
            <person name="Labutti K."/>
            <person name="Haridas S."/>
            <person name="Pangalinan J."/>
            <person name="Salamov A.A."/>
            <person name="Simmons B.A."/>
            <person name="Magnuson J.K."/>
            <person name="Chen J."/>
            <person name="Drula E."/>
            <person name="Henrissat B."/>
            <person name="Wiebenga A."/>
            <person name="Lubbers R.J."/>
            <person name="Gomes A.C."/>
            <person name="Makela M.R."/>
            <person name="Stajich J."/>
            <person name="Grigoriev I.V."/>
            <person name="Mortensen U.H."/>
            <person name="De Vries R.P."/>
            <person name="Baker S.E."/>
            <person name="Andersen M.R."/>
        </authorList>
    </citation>
    <scope>NUCLEOTIDE SEQUENCE [LARGE SCALE GENOMIC DNA]</scope>
    <source>
        <strain evidence="1 2">CBS 123904</strain>
    </source>
</reference>
<protein>
    <submittedName>
        <fullName evidence="1">Uncharacterized protein</fullName>
    </submittedName>
</protein>
<sequence length="95" mass="10345">MHTIKISLSLSACPNVSELSLLSPELVPVAAAWLGLRRCLLAQSCGFTLADSALCQLVVVQLSCDVCDSCVITRTTYIYIRSLDYYHPLLHSLGC</sequence>
<organism evidence="1 2">
    <name type="scientific">Aspergillus pseudoustus</name>
    <dbReference type="NCBI Taxonomy" id="1810923"/>
    <lineage>
        <taxon>Eukaryota</taxon>
        <taxon>Fungi</taxon>
        <taxon>Dikarya</taxon>
        <taxon>Ascomycota</taxon>
        <taxon>Pezizomycotina</taxon>
        <taxon>Eurotiomycetes</taxon>
        <taxon>Eurotiomycetidae</taxon>
        <taxon>Eurotiales</taxon>
        <taxon>Aspergillaceae</taxon>
        <taxon>Aspergillus</taxon>
        <taxon>Aspergillus subgen. Nidulantes</taxon>
    </lineage>
</organism>
<dbReference type="Proteomes" id="UP001610446">
    <property type="component" value="Unassembled WGS sequence"/>
</dbReference>
<comment type="caution">
    <text evidence="1">The sequence shown here is derived from an EMBL/GenBank/DDBJ whole genome shotgun (WGS) entry which is preliminary data.</text>
</comment>
<proteinExistence type="predicted"/>
<evidence type="ECO:0000313" key="1">
    <source>
        <dbReference type="EMBL" id="KAL2837929.1"/>
    </source>
</evidence>
<keyword evidence="2" id="KW-1185">Reference proteome</keyword>
<evidence type="ECO:0000313" key="2">
    <source>
        <dbReference type="Proteomes" id="UP001610446"/>
    </source>
</evidence>
<dbReference type="EMBL" id="JBFXLU010000153">
    <property type="protein sequence ID" value="KAL2837929.1"/>
    <property type="molecule type" value="Genomic_DNA"/>
</dbReference>
<accession>A0ABR4JEB2</accession>
<name>A0ABR4JEB2_9EURO</name>